<dbReference type="EMBL" id="VJNB01000024">
    <property type="protein sequence ID" value="TSE18174.1"/>
    <property type="molecule type" value="Genomic_DNA"/>
</dbReference>
<dbReference type="Proteomes" id="UP000315736">
    <property type="component" value="Unassembled WGS sequence"/>
</dbReference>
<evidence type="ECO:0000313" key="2">
    <source>
        <dbReference type="Proteomes" id="UP000315736"/>
    </source>
</evidence>
<dbReference type="Pfam" id="PF13692">
    <property type="entry name" value="Glyco_trans_1_4"/>
    <property type="match status" value="1"/>
</dbReference>
<accession>A0A554W3L6</accession>
<comment type="caution">
    <text evidence="1">The sequence shown here is derived from an EMBL/GenBank/DDBJ whole genome shotgun (WGS) entry which is preliminary data.</text>
</comment>
<keyword evidence="2" id="KW-1185">Reference proteome</keyword>
<gene>
    <name evidence="1" type="ORF">Talka_02324</name>
</gene>
<proteinExistence type="predicted"/>
<dbReference type="GO" id="GO:0016740">
    <property type="term" value="F:transferase activity"/>
    <property type="evidence" value="ECO:0007669"/>
    <property type="project" value="UniProtKB-KW"/>
</dbReference>
<name>A0A554W3L6_9BURK</name>
<keyword evidence="1" id="KW-0808">Transferase</keyword>
<sequence>MLEPLFKKWANQVDFVFFGYCPDTLKKYAKEIHSGVSVQAYPKKLAELACEWDLAIAPLEDNMFNRCKTALKLLEYGWCGLPVLCSNVGPYQDKNFPVIRVNNKFSEWDKALQMLLSDKDHTFQLGLELQRHVQNYWTFTPDIAQNWLQAWTLQ</sequence>
<protein>
    <submittedName>
        <fullName evidence="1">Glycosyl transferases group 1</fullName>
    </submittedName>
</protein>
<reference evidence="1 2" key="1">
    <citation type="submission" date="2019-07" db="EMBL/GenBank/DDBJ databases">
        <title>Tepidimonas alkaliphilus YIM 72238 draft genome.</title>
        <authorList>
            <person name="Da Costa M.S."/>
            <person name="Froufe H.J.C."/>
            <person name="Egas C."/>
            <person name="Albuquerque L."/>
        </authorList>
    </citation>
    <scope>NUCLEOTIDE SEQUENCE [LARGE SCALE GENOMIC DNA]</scope>
    <source>
        <strain evidence="1 2">YIM 72238</strain>
    </source>
</reference>
<dbReference type="Gene3D" id="3.40.50.2000">
    <property type="entry name" value="Glycogen Phosphorylase B"/>
    <property type="match status" value="1"/>
</dbReference>
<organism evidence="1 2">
    <name type="scientific">Tepidimonas alkaliphilus</name>
    <dbReference type="NCBI Taxonomy" id="2588942"/>
    <lineage>
        <taxon>Bacteria</taxon>
        <taxon>Pseudomonadati</taxon>
        <taxon>Pseudomonadota</taxon>
        <taxon>Betaproteobacteria</taxon>
        <taxon>Burkholderiales</taxon>
        <taxon>Tepidimonas</taxon>
    </lineage>
</organism>
<dbReference type="AlphaFoldDB" id="A0A554W3L6"/>
<dbReference type="SUPFAM" id="SSF53756">
    <property type="entry name" value="UDP-Glycosyltransferase/glycogen phosphorylase"/>
    <property type="match status" value="1"/>
</dbReference>
<evidence type="ECO:0000313" key="1">
    <source>
        <dbReference type="EMBL" id="TSE18174.1"/>
    </source>
</evidence>